<dbReference type="PROSITE" id="PS50002">
    <property type="entry name" value="SH3"/>
    <property type="match status" value="1"/>
</dbReference>
<proteinExistence type="predicted"/>
<feature type="compositionally biased region" description="Polar residues" evidence="3">
    <location>
        <begin position="347"/>
        <end position="358"/>
    </location>
</feature>
<evidence type="ECO:0000256" key="4">
    <source>
        <dbReference type="SAM" id="Phobius"/>
    </source>
</evidence>
<dbReference type="Gene3D" id="2.30.30.40">
    <property type="entry name" value="SH3 Domains"/>
    <property type="match status" value="1"/>
</dbReference>
<dbReference type="InterPro" id="IPR001452">
    <property type="entry name" value="SH3_domain"/>
</dbReference>
<feature type="domain" description="SH3" evidence="6">
    <location>
        <begin position="459"/>
        <end position="517"/>
    </location>
</feature>
<dbReference type="Proteomes" id="UP000193920">
    <property type="component" value="Unassembled WGS sequence"/>
</dbReference>
<dbReference type="OrthoDB" id="5340910at2759"/>
<name>A0A1Y2AD30_9FUNG</name>
<reference evidence="7 8" key="1">
    <citation type="submission" date="2016-08" db="EMBL/GenBank/DDBJ databases">
        <title>A Parts List for Fungal Cellulosomes Revealed by Comparative Genomics.</title>
        <authorList>
            <consortium name="DOE Joint Genome Institute"/>
            <person name="Haitjema C.H."/>
            <person name="Gilmore S.P."/>
            <person name="Henske J.K."/>
            <person name="Solomon K.V."/>
            <person name="De Groot R."/>
            <person name="Kuo A."/>
            <person name="Mondo S.J."/>
            <person name="Salamov A.A."/>
            <person name="Labutti K."/>
            <person name="Zhao Z."/>
            <person name="Chiniquy J."/>
            <person name="Barry K."/>
            <person name="Brewer H.M."/>
            <person name="Purvine S.O."/>
            <person name="Wright A.T."/>
            <person name="Boxma B."/>
            <person name="Van Alen T."/>
            <person name="Hackstein J.H."/>
            <person name="Baker S.E."/>
            <person name="Grigoriev I.V."/>
            <person name="O'Malley M.A."/>
        </authorList>
    </citation>
    <scope>NUCLEOTIDE SEQUENCE [LARGE SCALE GENOMIC DNA]</scope>
    <source>
        <strain evidence="7 8">G1</strain>
    </source>
</reference>
<evidence type="ECO:0000256" key="1">
    <source>
        <dbReference type="ARBA" id="ARBA00022443"/>
    </source>
</evidence>
<feature type="compositionally biased region" description="Basic and acidic residues" evidence="3">
    <location>
        <begin position="334"/>
        <end position="346"/>
    </location>
</feature>
<feature type="transmembrane region" description="Helical" evidence="4">
    <location>
        <begin position="149"/>
        <end position="174"/>
    </location>
</feature>
<evidence type="ECO:0000256" key="5">
    <source>
        <dbReference type="SAM" id="SignalP"/>
    </source>
</evidence>
<feature type="compositionally biased region" description="Polar residues" evidence="3">
    <location>
        <begin position="322"/>
        <end position="333"/>
    </location>
</feature>
<organism evidence="7 8">
    <name type="scientific">Neocallimastix californiae</name>
    <dbReference type="NCBI Taxonomy" id="1754190"/>
    <lineage>
        <taxon>Eukaryota</taxon>
        <taxon>Fungi</taxon>
        <taxon>Fungi incertae sedis</taxon>
        <taxon>Chytridiomycota</taxon>
        <taxon>Chytridiomycota incertae sedis</taxon>
        <taxon>Neocallimastigomycetes</taxon>
        <taxon>Neocallimastigales</taxon>
        <taxon>Neocallimastigaceae</taxon>
        <taxon>Neocallimastix</taxon>
    </lineage>
</organism>
<evidence type="ECO:0000259" key="6">
    <source>
        <dbReference type="PROSITE" id="PS50002"/>
    </source>
</evidence>
<dbReference type="EMBL" id="MCOG01000298">
    <property type="protein sequence ID" value="ORY20177.1"/>
    <property type="molecule type" value="Genomic_DNA"/>
</dbReference>
<dbReference type="InterPro" id="IPR036028">
    <property type="entry name" value="SH3-like_dom_sf"/>
</dbReference>
<dbReference type="SMART" id="SM00326">
    <property type="entry name" value="SH3"/>
    <property type="match status" value="1"/>
</dbReference>
<feature type="region of interest" description="Disordered" evidence="3">
    <location>
        <begin position="285"/>
        <end position="370"/>
    </location>
</feature>
<keyword evidence="4" id="KW-1133">Transmembrane helix</keyword>
<feature type="compositionally biased region" description="Basic and acidic residues" evidence="3">
    <location>
        <begin position="285"/>
        <end position="321"/>
    </location>
</feature>
<dbReference type="AlphaFoldDB" id="A0A1Y2AD30"/>
<protein>
    <recommendedName>
        <fullName evidence="6">SH3 domain-containing protein</fullName>
    </recommendedName>
</protein>
<keyword evidence="1 2" id="KW-0728">SH3 domain</keyword>
<evidence type="ECO:0000313" key="8">
    <source>
        <dbReference type="Proteomes" id="UP000193920"/>
    </source>
</evidence>
<dbReference type="Pfam" id="PF00018">
    <property type="entry name" value="SH3_1"/>
    <property type="match status" value="1"/>
</dbReference>
<keyword evidence="4" id="KW-0472">Membrane</keyword>
<evidence type="ECO:0000256" key="2">
    <source>
        <dbReference type="PROSITE-ProRule" id="PRU00192"/>
    </source>
</evidence>
<comment type="caution">
    <text evidence="7">The sequence shown here is derived from an EMBL/GenBank/DDBJ whole genome shotgun (WGS) entry which is preliminary data.</text>
</comment>
<dbReference type="CDD" id="cd00174">
    <property type="entry name" value="SH3"/>
    <property type="match status" value="1"/>
</dbReference>
<keyword evidence="5" id="KW-0732">Signal</keyword>
<sequence>MKFFNLLIFSVLATIQAKVLNFTQYEREWVKGKKYDIQYTYLEEPTFSKFKINIYNQTNSVTIDEIKTDDFSKMDIHTITLEYPKVQTGKYKIVGLDDKNNAISNDFSVKLVLKASTKTTSAPTPIATATKITNELGKNNENENKDNNIWKTIAIIVSIIVVLLLFSIIGLLIYKRYKKNKKYEEEVNSSIWKVPVTERSFNINRGLNAYSVPNASVTERDLSFSSDVDGYYSYGPQYKNPEYTSPRVGYSKERNENTKSIYSYTTNVTKVSNNILDILYPSNEKKEKEKSVHEKSELSIDLGHLHSQKDGSPRRKKHSDDINNGQRKGVSSKSSERVRTNSEVRGRSNSFKNNALNNRKSRVSLADSESSGILNKKSKVSIVENEKNSHTINNSLLDESTGDISLNNINNNNSDLALPLSSKRSPGALKSISALNNDKNFNVAALNPDTPEYYIKNIKLNKKYTAICNFKPSLIDEMNVNKNDVIVIHEVFTDGWGLGKNLNSEKEGLLPLNCLNI</sequence>
<feature type="signal peptide" evidence="5">
    <location>
        <begin position="1"/>
        <end position="17"/>
    </location>
</feature>
<keyword evidence="4" id="KW-0812">Transmembrane</keyword>
<gene>
    <name evidence="7" type="ORF">LY90DRAFT_676888</name>
</gene>
<dbReference type="SUPFAM" id="SSF50044">
    <property type="entry name" value="SH3-domain"/>
    <property type="match status" value="1"/>
</dbReference>
<keyword evidence="8" id="KW-1185">Reference proteome</keyword>
<feature type="chain" id="PRO_5012508309" description="SH3 domain-containing protein" evidence="5">
    <location>
        <begin position="18"/>
        <end position="517"/>
    </location>
</feature>
<accession>A0A1Y2AD30</accession>
<evidence type="ECO:0000256" key="3">
    <source>
        <dbReference type="SAM" id="MobiDB-lite"/>
    </source>
</evidence>
<evidence type="ECO:0000313" key="7">
    <source>
        <dbReference type="EMBL" id="ORY20177.1"/>
    </source>
</evidence>